<dbReference type="STRING" id="684065.SAMN05421738_10820"/>
<keyword evidence="2" id="KW-1185">Reference proteome</keyword>
<name>A0A1I4X0E0_9FLAO</name>
<dbReference type="RefSeq" id="WP_092908274.1">
    <property type="nucleotide sequence ID" value="NZ_FOUZ01000008.1"/>
</dbReference>
<evidence type="ECO:0008006" key="3">
    <source>
        <dbReference type="Google" id="ProtNLM"/>
    </source>
</evidence>
<dbReference type="EMBL" id="FOUZ01000008">
    <property type="protein sequence ID" value="SFN19578.1"/>
    <property type="molecule type" value="Genomic_DNA"/>
</dbReference>
<evidence type="ECO:0000313" key="2">
    <source>
        <dbReference type="Proteomes" id="UP000199149"/>
    </source>
</evidence>
<reference evidence="2" key="1">
    <citation type="submission" date="2016-10" db="EMBL/GenBank/DDBJ databases">
        <authorList>
            <person name="Varghese N."/>
            <person name="Submissions S."/>
        </authorList>
    </citation>
    <scope>NUCLEOTIDE SEQUENCE [LARGE SCALE GENOMIC DNA]</scope>
    <source>
        <strain evidence="2">XJ109</strain>
    </source>
</reference>
<accession>A0A1I4X0E0</accession>
<sequence>MKNLIIIVALFSCISSFSQQKIRGAEAFTLSIPKGFQRTIGLNDYATIQFESLSPKPNSYGFVIFEHKDELKLAEAHLDMIDYTLNSIEPYTEKQGFKYIKQPYISYQKGFNYAYAEFETNDPESGNIYFLQTVIETKSFIYQILQYCSLENKDIMKNDFVTIVNSFKLD</sequence>
<evidence type="ECO:0000313" key="1">
    <source>
        <dbReference type="EMBL" id="SFN19578.1"/>
    </source>
</evidence>
<proteinExistence type="predicted"/>
<dbReference type="Proteomes" id="UP000199149">
    <property type="component" value="Unassembled WGS sequence"/>
</dbReference>
<protein>
    <recommendedName>
        <fullName evidence="3">PsbP protein</fullName>
    </recommendedName>
</protein>
<gene>
    <name evidence="1" type="ORF">SAMN05421738_10820</name>
</gene>
<organism evidence="1 2">
    <name type="scientific">Algoriella xinjiangensis</name>
    <dbReference type="NCBI Taxonomy" id="684065"/>
    <lineage>
        <taxon>Bacteria</taxon>
        <taxon>Pseudomonadati</taxon>
        <taxon>Bacteroidota</taxon>
        <taxon>Flavobacteriia</taxon>
        <taxon>Flavobacteriales</taxon>
        <taxon>Weeksellaceae</taxon>
        <taxon>Algoriella</taxon>
    </lineage>
</organism>
<dbReference type="OrthoDB" id="852305at2"/>
<dbReference type="AlphaFoldDB" id="A0A1I4X0E0"/>